<dbReference type="InterPro" id="IPR040241">
    <property type="entry name" value="TRP_Flc/Pkd2-like"/>
</dbReference>
<feature type="transmembrane region" description="Helical" evidence="2">
    <location>
        <begin position="270"/>
        <end position="294"/>
    </location>
</feature>
<dbReference type="Proteomes" id="UP001175226">
    <property type="component" value="Unassembled WGS sequence"/>
</dbReference>
<dbReference type="GO" id="GO:0055085">
    <property type="term" value="P:transmembrane transport"/>
    <property type="evidence" value="ECO:0007669"/>
    <property type="project" value="TreeGrafter"/>
</dbReference>
<keyword evidence="2" id="KW-0812">Transmembrane</keyword>
<keyword evidence="3" id="KW-0732">Signal</keyword>
<sequence length="1102" mass="117604">MSSALSVLVALLLILPIVFCTPADLTFNDCFSPNANVSGKLTVSNVYAQVLHNATLSNYLDLVIIGETPVEIIGRSDSSLNLATLFTSTSILTLSAWSSSSYLCTNIHPIDSELSVANDTNDDYYCPIPAGPFALSAQIPWGSGRSLTTLTTRLRAVDTFSNEMLCIEVETTPLDPTDNEPYGAAVAIFWGSVALAIAYWVVVGIARIVSAWNRGISRPGKGLWERVQSAGFILASAMSGERFATSPALLRFSTPSMRDIIFHTQWCSVLAMVAVQWPAFVLLFLLIVTSLSFLDPLLTQTAWATLSYNITLTSGPDHHWDPLSTASYDPPSSFQTQMSNSSNDLYIDSSIPNVLFTLPANASTGMEAFAYSVGVRPQDLFGICLILFLGIAAAIVALSALLWFIDYLAGLLGGAMGSSHSGMKHLGGTRSPAFGSKDMLDSSAVANATAEENRSLNGKDALGIIRPPSRYTLGSTGATGISSRKPWWRFRTSLSSFHGSVLHGNLVRILILFHLPVTIFSVYQMTLPRSRASMASIVLAGFSFAVLSVLIPTILVIRVRMTTTSKLYDETRTLLSLGPLYNHYRHGSQMFAGLFFATNVAFGLTIGAGQNSGTAQAIVILVVEVVSALVTSIWLPWGNGASMGLISFLFCVGRIVVAVLLLILTPALSIGAGAGGWVAYGVLVILALVYLALFLMLVVKLVEALVRIVGMVGFERSSHIVDSGLLGACGLAGCCGSRKRRRPRRSDDKRPQSGKVRPRYDNVDTKHVHKRDSDISSYLPPGSLGTPVGGKGSVSSGPPPSVLKPEHALRPYREESDDENGYIMGAWQPFQTKPSGYIPVTDTPTKAPPPTSSGFSRVGGGRAHIDSPYAIAASSTINAGSTQTFPSIAQQVSQPTSSASLKRHSDEEDTPSLSANTAIRQQQEYHARTGSLPPGAMPPFHVRTKSQTAIIEHAGGVSQAGPSYPTGPAIRPVRDPTPPPTAFNLRHSNPNPVGDDDGSDTDVPKKKPWYHLRRHRPHSSEGTTSTAKPPDEEAPPDLPPVSTSAPQRSFVVIRKPQQSPGRSQKLSTGSEPANLSPVCGRGTICANAKIVPFSSGLVGSCG</sequence>
<feature type="transmembrane region" description="Helical" evidence="2">
    <location>
        <begin position="618"/>
        <end position="637"/>
    </location>
</feature>
<keyword evidence="6" id="KW-1185">Reference proteome</keyword>
<feature type="compositionally biased region" description="Polar residues" evidence="1">
    <location>
        <begin position="888"/>
        <end position="900"/>
    </location>
</feature>
<feature type="region of interest" description="Disordered" evidence="1">
    <location>
        <begin position="955"/>
        <end position="1075"/>
    </location>
</feature>
<evidence type="ECO:0000259" key="4">
    <source>
        <dbReference type="Pfam" id="PF06011"/>
    </source>
</evidence>
<feature type="compositionally biased region" description="Basic residues" evidence="1">
    <location>
        <begin position="1006"/>
        <end position="1017"/>
    </location>
</feature>
<accession>A0AA39JK90</accession>
<dbReference type="Pfam" id="PF06011">
    <property type="entry name" value="TRP"/>
    <property type="match status" value="1"/>
</dbReference>
<feature type="region of interest" description="Disordered" evidence="1">
    <location>
        <begin position="888"/>
        <end position="914"/>
    </location>
</feature>
<feature type="region of interest" description="Disordered" evidence="1">
    <location>
        <begin position="736"/>
        <end position="808"/>
    </location>
</feature>
<evidence type="ECO:0000256" key="1">
    <source>
        <dbReference type="SAM" id="MobiDB-lite"/>
    </source>
</evidence>
<comment type="caution">
    <text evidence="5">The sequence shown here is derived from an EMBL/GenBank/DDBJ whole genome shotgun (WGS) entry which is preliminary data.</text>
</comment>
<protein>
    <recommendedName>
        <fullName evidence="4">TRP C-terminal domain-containing protein</fullName>
    </recommendedName>
</protein>
<feature type="transmembrane region" description="Helical" evidence="2">
    <location>
        <begin position="587"/>
        <end position="606"/>
    </location>
</feature>
<evidence type="ECO:0000313" key="5">
    <source>
        <dbReference type="EMBL" id="KAK0444295.1"/>
    </source>
</evidence>
<dbReference type="PANTHER" id="PTHR31145:SF6">
    <property type="entry name" value="INTEGRAL MEMBRANE PROTEIN (AFU_ORTHOLOGUE AFUA_7G01610)"/>
    <property type="match status" value="1"/>
</dbReference>
<feature type="transmembrane region" description="Helical" evidence="2">
    <location>
        <begin position="182"/>
        <end position="209"/>
    </location>
</feature>
<organism evidence="5 6">
    <name type="scientific">Armillaria borealis</name>
    <dbReference type="NCBI Taxonomy" id="47425"/>
    <lineage>
        <taxon>Eukaryota</taxon>
        <taxon>Fungi</taxon>
        <taxon>Dikarya</taxon>
        <taxon>Basidiomycota</taxon>
        <taxon>Agaricomycotina</taxon>
        <taxon>Agaricomycetes</taxon>
        <taxon>Agaricomycetidae</taxon>
        <taxon>Agaricales</taxon>
        <taxon>Marasmiineae</taxon>
        <taxon>Physalacriaceae</taxon>
        <taxon>Armillaria</taxon>
    </lineage>
</organism>
<dbReference type="GO" id="GO:0016020">
    <property type="term" value="C:membrane"/>
    <property type="evidence" value="ECO:0007669"/>
    <property type="project" value="TreeGrafter"/>
</dbReference>
<feature type="transmembrane region" description="Helical" evidence="2">
    <location>
        <begin position="535"/>
        <end position="557"/>
    </location>
</feature>
<feature type="transmembrane region" description="Helical" evidence="2">
    <location>
        <begin position="643"/>
        <end position="665"/>
    </location>
</feature>
<feature type="transmembrane region" description="Helical" evidence="2">
    <location>
        <begin position="380"/>
        <end position="405"/>
    </location>
</feature>
<evidence type="ECO:0000256" key="2">
    <source>
        <dbReference type="SAM" id="Phobius"/>
    </source>
</evidence>
<evidence type="ECO:0000256" key="3">
    <source>
        <dbReference type="SAM" id="SignalP"/>
    </source>
</evidence>
<dbReference type="EMBL" id="JAUEPT010000019">
    <property type="protein sequence ID" value="KAK0444295.1"/>
    <property type="molecule type" value="Genomic_DNA"/>
</dbReference>
<feature type="compositionally biased region" description="Polar residues" evidence="1">
    <location>
        <begin position="1056"/>
        <end position="1073"/>
    </location>
</feature>
<feature type="compositionally biased region" description="Basic and acidic residues" evidence="1">
    <location>
        <begin position="758"/>
        <end position="774"/>
    </location>
</feature>
<reference evidence="5" key="1">
    <citation type="submission" date="2023-06" db="EMBL/GenBank/DDBJ databases">
        <authorList>
            <consortium name="Lawrence Berkeley National Laboratory"/>
            <person name="Ahrendt S."/>
            <person name="Sahu N."/>
            <person name="Indic B."/>
            <person name="Wong-Bajracharya J."/>
            <person name="Merenyi Z."/>
            <person name="Ke H.-M."/>
            <person name="Monk M."/>
            <person name="Kocsube S."/>
            <person name="Drula E."/>
            <person name="Lipzen A."/>
            <person name="Balint B."/>
            <person name="Henrissat B."/>
            <person name="Andreopoulos B."/>
            <person name="Martin F.M."/>
            <person name="Harder C.B."/>
            <person name="Rigling D."/>
            <person name="Ford K.L."/>
            <person name="Foster G.D."/>
            <person name="Pangilinan J."/>
            <person name="Papanicolaou A."/>
            <person name="Barry K."/>
            <person name="LaButti K."/>
            <person name="Viragh M."/>
            <person name="Koriabine M."/>
            <person name="Yan M."/>
            <person name="Riley R."/>
            <person name="Champramary S."/>
            <person name="Plett K.L."/>
            <person name="Tsai I.J."/>
            <person name="Slot J."/>
            <person name="Sipos G."/>
            <person name="Plett J."/>
            <person name="Nagy L.G."/>
            <person name="Grigoriev I.V."/>
        </authorList>
    </citation>
    <scope>NUCLEOTIDE SEQUENCE</scope>
    <source>
        <strain evidence="5">FPL87.14</strain>
    </source>
</reference>
<dbReference type="InterPro" id="IPR010308">
    <property type="entry name" value="TRP_C"/>
</dbReference>
<feature type="domain" description="TRP C-terminal" evidence="4">
    <location>
        <begin position="499"/>
        <end position="707"/>
    </location>
</feature>
<dbReference type="AlphaFoldDB" id="A0AA39JK90"/>
<feature type="transmembrane region" description="Helical" evidence="2">
    <location>
        <begin position="506"/>
        <end position="523"/>
    </location>
</feature>
<feature type="signal peptide" evidence="3">
    <location>
        <begin position="1"/>
        <end position="20"/>
    </location>
</feature>
<proteinExistence type="predicted"/>
<dbReference type="PANTHER" id="PTHR31145">
    <property type="entry name" value="INTEGRAL MEMBRANE PROTEIN (AFU_ORTHOLOGUE AFUA_7G01610)"/>
    <property type="match status" value="1"/>
</dbReference>
<feature type="transmembrane region" description="Helical" evidence="2">
    <location>
        <begin position="677"/>
        <end position="699"/>
    </location>
</feature>
<evidence type="ECO:0000313" key="6">
    <source>
        <dbReference type="Proteomes" id="UP001175226"/>
    </source>
</evidence>
<keyword evidence="2" id="KW-1133">Transmembrane helix</keyword>
<name>A0AA39JK90_9AGAR</name>
<keyword evidence="2" id="KW-0472">Membrane</keyword>
<feature type="chain" id="PRO_5041352113" description="TRP C-terminal domain-containing protein" evidence="3">
    <location>
        <begin position="21"/>
        <end position="1102"/>
    </location>
</feature>
<gene>
    <name evidence="5" type="ORF">EV421DRAFT_1709263</name>
</gene>